<dbReference type="GO" id="GO:0005509">
    <property type="term" value="F:calcium ion binding"/>
    <property type="evidence" value="ECO:0007669"/>
    <property type="project" value="InterPro"/>
</dbReference>
<dbReference type="FunFam" id="1.20.58.60:FF:000007">
    <property type="entry name" value="Spectrin alpha chain non-erythrocytic 1"/>
    <property type="match status" value="2"/>
</dbReference>
<dbReference type="GO" id="GO:0004984">
    <property type="term" value="F:olfactory receptor activity"/>
    <property type="evidence" value="ECO:0007669"/>
    <property type="project" value="InterPro"/>
</dbReference>
<dbReference type="SUPFAM" id="SSF81321">
    <property type="entry name" value="Family A G protein-coupled receptor-like"/>
    <property type="match status" value="1"/>
</dbReference>
<organism evidence="27 28">
    <name type="scientific">Camelus dromedarius</name>
    <name type="common">Dromedary</name>
    <name type="synonym">Arabian camel</name>
    <dbReference type="NCBI Taxonomy" id="9838"/>
    <lineage>
        <taxon>Eukaryota</taxon>
        <taxon>Metazoa</taxon>
        <taxon>Chordata</taxon>
        <taxon>Craniata</taxon>
        <taxon>Vertebrata</taxon>
        <taxon>Euteleostomi</taxon>
        <taxon>Mammalia</taxon>
        <taxon>Eutheria</taxon>
        <taxon>Laurasiatheria</taxon>
        <taxon>Artiodactyla</taxon>
        <taxon>Tylopoda</taxon>
        <taxon>Camelidae</taxon>
        <taxon>Camelus</taxon>
    </lineage>
</organism>
<dbReference type="Proteomes" id="UP000299084">
    <property type="component" value="Unassembled WGS sequence"/>
</dbReference>
<evidence type="ECO:0000256" key="17">
    <source>
        <dbReference type="ARBA" id="ARBA00023224"/>
    </source>
</evidence>
<dbReference type="SUPFAM" id="SSF46966">
    <property type="entry name" value="Spectrin repeat"/>
    <property type="match status" value="16"/>
</dbReference>
<feature type="coiled-coil region" evidence="22">
    <location>
        <begin position="753"/>
        <end position="813"/>
    </location>
</feature>
<feature type="coiled-coil region" evidence="22">
    <location>
        <begin position="2277"/>
        <end position="2317"/>
    </location>
</feature>
<feature type="coiled-coil region" evidence="22">
    <location>
        <begin position="931"/>
        <end position="962"/>
    </location>
</feature>
<dbReference type="GO" id="GO:0008091">
    <property type="term" value="C:spectrin"/>
    <property type="evidence" value="ECO:0007669"/>
    <property type="project" value="UniProtKB-ARBA"/>
</dbReference>
<evidence type="ECO:0000256" key="1">
    <source>
        <dbReference type="ARBA" id="ARBA00004141"/>
    </source>
</evidence>
<dbReference type="PROSITE" id="PS50002">
    <property type="entry name" value="SH3"/>
    <property type="match status" value="1"/>
</dbReference>
<dbReference type="CDD" id="cd00176">
    <property type="entry name" value="SPEC"/>
    <property type="match status" value="10"/>
</dbReference>
<evidence type="ECO:0000256" key="5">
    <source>
        <dbReference type="ARBA" id="ARBA00022467"/>
    </source>
</evidence>
<evidence type="ECO:0000256" key="4">
    <source>
        <dbReference type="ARBA" id="ARBA00022443"/>
    </source>
</evidence>
<dbReference type="InterPro" id="IPR017452">
    <property type="entry name" value="GPCR_Rhodpsn_7TM"/>
</dbReference>
<feature type="transmembrane region" description="Helical" evidence="23">
    <location>
        <begin position="44"/>
        <end position="66"/>
    </location>
</feature>
<dbReference type="FunFam" id="1.20.58.60:FF:000163">
    <property type="entry name" value="spectrin alpha chain, erythrocytic 1"/>
    <property type="match status" value="1"/>
</dbReference>
<comment type="similarity">
    <text evidence="3">Belongs to the spectrin family.</text>
</comment>
<evidence type="ECO:0000256" key="2">
    <source>
        <dbReference type="ARBA" id="ARBA00004245"/>
    </source>
</evidence>
<keyword evidence="17" id="KW-0807">Transducer</keyword>
<evidence type="ECO:0000313" key="27">
    <source>
        <dbReference type="EMBL" id="KAB1260812.1"/>
    </source>
</evidence>
<keyword evidence="13 23" id="KW-1133">Transmembrane helix</keyword>
<evidence type="ECO:0000256" key="3">
    <source>
        <dbReference type="ARBA" id="ARBA00006826"/>
    </source>
</evidence>
<dbReference type="EMBL" id="JWIN03000021">
    <property type="protein sequence ID" value="KAB1260812.1"/>
    <property type="molecule type" value="Genomic_DNA"/>
</dbReference>
<dbReference type="SMART" id="SM00326">
    <property type="entry name" value="SH3"/>
    <property type="match status" value="1"/>
</dbReference>
<evidence type="ECO:0000256" key="19">
    <source>
        <dbReference type="ARBA" id="ARBA00068691"/>
    </source>
</evidence>
<dbReference type="Pfam" id="PF13853">
    <property type="entry name" value="7tm_4"/>
    <property type="match status" value="1"/>
</dbReference>
<evidence type="ECO:0000256" key="23">
    <source>
        <dbReference type="SAM" id="Phobius"/>
    </source>
</evidence>
<dbReference type="Pfam" id="PF00018">
    <property type="entry name" value="SH3_1"/>
    <property type="match status" value="1"/>
</dbReference>
<evidence type="ECO:0000256" key="14">
    <source>
        <dbReference type="ARBA" id="ARBA00023136"/>
    </source>
</evidence>
<dbReference type="GO" id="GO:0008360">
    <property type="term" value="P:regulation of cell shape"/>
    <property type="evidence" value="ECO:0007669"/>
    <property type="project" value="UniProtKB-KW"/>
</dbReference>
<evidence type="ECO:0000256" key="11">
    <source>
        <dbReference type="ARBA" id="ARBA00022837"/>
    </source>
</evidence>
<keyword evidence="6" id="KW-0963">Cytoplasm</keyword>
<evidence type="ECO:0000256" key="16">
    <source>
        <dbReference type="ARBA" id="ARBA00023212"/>
    </source>
</evidence>
<dbReference type="STRING" id="9838.ENSCDRP00005014035"/>
<evidence type="ECO:0000256" key="9">
    <source>
        <dbReference type="ARBA" id="ARBA00022723"/>
    </source>
</evidence>
<keyword evidence="12" id="KW-0133">Cell shape</keyword>
<evidence type="ECO:0000256" key="10">
    <source>
        <dbReference type="ARBA" id="ARBA00022737"/>
    </source>
</evidence>
<evidence type="ECO:0000256" key="15">
    <source>
        <dbReference type="ARBA" id="ARBA00023203"/>
    </source>
</evidence>
<dbReference type="FunFam" id="1.10.238.10:FF:000020">
    <property type="entry name" value="spectrin alpha chain, non-erythrocytic 1"/>
    <property type="match status" value="1"/>
</dbReference>
<evidence type="ECO:0000256" key="18">
    <source>
        <dbReference type="ARBA" id="ARBA00059462"/>
    </source>
</evidence>
<keyword evidence="7" id="KW-0597">Phosphoprotein</keyword>
<evidence type="ECO:0000256" key="7">
    <source>
        <dbReference type="ARBA" id="ARBA00022553"/>
    </source>
</evidence>
<feature type="coiled-coil region" evidence="22">
    <location>
        <begin position="1337"/>
        <end position="1368"/>
    </location>
</feature>
<evidence type="ECO:0000256" key="8">
    <source>
        <dbReference type="ARBA" id="ARBA00022692"/>
    </source>
</evidence>
<dbReference type="GO" id="GO:0003779">
    <property type="term" value="F:actin binding"/>
    <property type="evidence" value="ECO:0007669"/>
    <property type="project" value="UniProtKB-KW"/>
</dbReference>
<dbReference type="InterPro" id="IPR001452">
    <property type="entry name" value="SH3_domain"/>
</dbReference>
<evidence type="ECO:0000259" key="25">
    <source>
        <dbReference type="PROSITE" id="PS50222"/>
    </source>
</evidence>
<dbReference type="InterPro" id="IPR011992">
    <property type="entry name" value="EF-hand-dom_pair"/>
</dbReference>
<dbReference type="GO" id="GO:0014731">
    <property type="term" value="C:spectrin-associated cytoskeleton"/>
    <property type="evidence" value="ECO:0007669"/>
    <property type="project" value="UniProtKB-ARBA"/>
</dbReference>
<keyword evidence="16" id="KW-0206">Cytoskeleton</keyword>
<dbReference type="Gene3D" id="1.20.1070.10">
    <property type="entry name" value="Rhodopsin 7-helix transmembrane proteins"/>
    <property type="match status" value="1"/>
</dbReference>
<gene>
    <name evidence="27" type="ORF">Cadr_000024601</name>
</gene>
<keyword evidence="22" id="KW-0175">Coiled coil</keyword>
<keyword evidence="15" id="KW-0009">Actin-binding</keyword>
<dbReference type="SUPFAM" id="SSF47473">
    <property type="entry name" value="EF-hand"/>
    <property type="match status" value="1"/>
</dbReference>
<dbReference type="PROSITE" id="PS50262">
    <property type="entry name" value="G_PROTEIN_RECEP_F1_2"/>
    <property type="match status" value="1"/>
</dbReference>
<dbReference type="Gene3D" id="1.10.238.10">
    <property type="entry name" value="EF-hand"/>
    <property type="match status" value="2"/>
</dbReference>
<sequence>MIQVVDAVHAVKIMTAVVLIFMSYIGIVAVILRIRSAEGCRKAFSTCVSHLTVFLLFFGSVALMYLRFSATYSLFWDTAIALAFAALSPFFNPIIYSLRNKEIKEAIKKHMGQASLFLAMDSDWPKVLETAEEIQERRQEVLTRYQRFKEQVAERSQKLKDQFYYNVFRRDADDLEKWILEKLKIVGDKSYEDSANKQEEYEKHKSFKADVQAKSEVLPELGNICKVHIAEGHFAHEDTKGRLEELYVLWDELLRLTWEKSAQLQQALKLQQYSQDCADLLEWIRDKIAIVTSEKPDKEWEHTEVLHKFEEFQVDLEARKKRVDGVNQYANECAKEKHPELPSIQSKQNEVNTAWEHLQSLVLQRQETLSRAADLYRFKRDVTEIIQWITEKEPQLTSEDYGENLASSEALLHSHKGLEGNLKGMHDKVEKLREKADSLKLSHPSDAAQIQQIKEDLVSNWEHFCTLAASRYEKLQASYRYQRFLSDYDELLRWMKEKIALISADELPIDVTGAEALLDKHQQHKNNIDSYHNRRQLVDETGKALLDAHHEASDEIREKAFLKNEDLGDSLGSVKALLQSHGDFEEAFTAQEEKITTLDKTATKLIDNNHYDSENIAAIRDKLLARQRALRERAATRRKLLEDSLLLQKLFRDTDDLKNWINKKKKLADDDKDCKDIQTLRIQVQKQQVFEEELVAKKILLNDLKKTGQEMIESNHYASESAAARLREVDRLWKELLEATEQKGILLYEASKLLQFENNAEDLKHWLQEVERQAVSEDYGKDLKGVQNLLRKLALLESDMAAHQNQVDTLTDLAAYFEEIGHPYAGDIRARREYLVSRFEALKEPLALRKDELTDHLRLHQICRDTEDEEAWIQETKPAAASTYLGKDLIASKKLLNRHQVIQADIASHAPCIRVITERGNKMVEEGHFAAEAVASRVESLNENMESLQARAARRLRDLEANIQFQQYLADLCEAEAWMREKEPIVDNTNYGADEETAGALLKKHESFLVDLKAFGKSMQALRDQAEACQQQLAALVEGAAGEERVVALYDFQARFPQEVTMKKNDVLTLLSSVNKDWWKVEADDHQGFVPAVYVRKLAHDEFPTLPQRKREEPGNITQRQEQIENQDDLKIHRFEELKVNLGYRSLLDRAEERRRRLLQCYNEFLLAYEAGDMLGWIREKKAENTGVEWDDVLELQKKFEEFQTDLKTNEPWLRDINKMADDLLSEELLTPRGAQMHQELNTRWGSLQRLAEEQGEELDKNRAVQLFHRDADDAKEQIEEKCQALRAADPGSDLFSVQALLRQHEGFTRGLIPLGEKVATLEERAEQLSEYHPDAADDLQRQRMELNEAWDNLLARLEGRKENLQEAQKFYQFLSQARDLENWISDIRDMILSQELAEDLTGTEILIEQHQAHRADLDAKVPTFQALADLGRELISSGHRGSPEIKEKLQAVILGRDELEEAWEQRKKMLDQCLELQLFRRSCDQAESWMAAREDDLRSGDNSSLDTLEALIKKRDDLDKAVTTQENKITGLELFAERLLDNDHYAKEEIAARLQRVLDRWKALKELLIAEQMKLKDCADLKQFYCDLEDQEEWIQEMLPIACDESYKDPTNIQASSKQECWETAAAAYPDCWIKYLKHQTFEKEVHGQEEQVERVINSGNALIERRACDGNEETVKGQVEELKKHWNDLLEKTADKGQKLGEASRQQRFNTGVRDLEFWLSEVERLLSLRDQVRDLALVGNLLNQHQLLETEMSARKDALEDLNALAADLISSGTFNTDQIVEKRDNVNERFLAVQKLAVGHHEKLKEAQALSQLFQDLDDEKAWIEEKLLQAGSQDYGSDLQRAQNLLKKHKHVEGELVAHEPAIQNVLDMAERLRDKDVVGREEIQERQDQLIQHWKQLKELAKARGLRLGESLEYLEFMVTAEEEEAWISEKEAMVARGDSVDTLAAVQSSLKKLQALENDFAVHEIRVQNVCAQGRDILSKEESQHKEEISTKIEALNDKIASLAKAIAAWKLQLKDDYDFQQFNWKADLVEAWIAEKETSLKTNGNGEDLAAFLKLLAKQDTLHASLQSFQQERLSEITDLKDQLVAAEHSQAKAIEERHAALQRRWEQLLEACAAHRQKLLEKQRLLQKVEDLFMEFANKASAFNNWCENAEEDLSEPVHCVSLIEIRQLQMDHEAFLDSLARAQADFNYLLDLDQQIKALNVPSSPYTWLRMEVLERIWKRLSDVVKEREQELQKEEERQVKNFEMCQEFEQNASAFHDWILETRSLLKETETLESQLEENIRKQEEIEARKHQLTTIEELRDNLEEALVLDIKYSTIELAQQWEQLYQLGMQMQHNLEEQIQAKYTSGVSEETLEEFRTTFEHFDENLTGRLSHKDFRSCLRGLNYFLPMVEEGEPEPQFEKFLDAVDPWRKGYVFWKDYRDFLINKESENIKSRDEIEDAFQALAEDKAYITEEDMEQALTPEQVSFCTSHMQQYVDPQGQSYPDGYDYIGFTNSYFGN</sequence>
<keyword evidence="5" id="KW-0117">Actin capping</keyword>
<feature type="domain" description="G-protein coupled receptors family 1 profile" evidence="26">
    <location>
        <begin position="1"/>
        <end position="96"/>
    </location>
</feature>
<dbReference type="InterPro" id="IPR002048">
    <property type="entry name" value="EF_hand_dom"/>
</dbReference>
<dbReference type="Gene3D" id="1.20.5.170">
    <property type="match status" value="1"/>
</dbReference>
<dbReference type="Pfam" id="PF08726">
    <property type="entry name" value="EFhand_Ca_insen"/>
    <property type="match status" value="1"/>
</dbReference>
<evidence type="ECO:0000256" key="12">
    <source>
        <dbReference type="ARBA" id="ARBA00022960"/>
    </source>
</evidence>
<dbReference type="GO" id="GO:0030036">
    <property type="term" value="P:actin cytoskeleton organization"/>
    <property type="evidence" value="ECO:0007669"/>
    <property type="project" value="UniProtKB-ARBA"/>
</dbReference>
<comment type="caution">
    <text evidence="27">The sequence shown here is derived from an EMBL/GenBank/DDBJ whole genome shotgun (WGS) entry which is preliminary data.</text>
</comment>
<keyword evidence="9" id="KW-0479">Metal-binding</keyword>
<dbReference type="GO" id="GO:0007186">
    <property type="term" value="P:G protein-coupled receptor signaling pathway"/>
    <property type="evidence" value="ECO:0007669"/>
    <property type="project" value="InterPro"/>
</dbReference>
<protein>
    <recommendedName>
        <fullName evidence="19">Spectrin alpha chain, erythrocytic 1</fullName>
    </recommendedName>
    <alternativeName>
        <fullName evidence="20">Erythroid alpha-spectrin</fullName>
    </alternativeName>
</protein>
<evidence type="ECO:0000256" key="22">
    <source>
        <dbReference type="SAM" id="Coils"/>
    </source>
</evidence>
<dbReference type="InterPro" id="IPR000725">
    <property type="entry name" value="Olfact_rcpt"/>
</dbReference>
<comment type="subcellular location">
    <subcellularLocation>
        <location evidence="2">Cytoplasm</location>
        <location evidence="2">Cytoskeleton</location>
    </subcellularLocation>
    <subcellularLocation>
        <location evidence="1">Membrane</location>
        <topology evidence="1">Multi-pass membrane protein</topology>
    </subcellularLocation>
</comment>
<keyword evidence="14 23" id="KW-0472">Membrane</keyword>
<dbReference type="InterPro" id="IPR018159">
    <property type="entry name" value="Spectrin/alpha-actinin"/>
</dbReference>
<evidence type="ECO:0000259" key="26">
    <source>
        <dbReference type="PROSITE" id="PS50262"/>
    </source>
</evidence>
<accession>A0A5N4CPI1</accession>
<dbReference type="InterPro" id="IPR036028">
    <property type="entry name" value="SH3-like_dom_sf"/>
</dbReference>
<dbReference type="GO" id="GO:0016020">
    <property type="term" value="C:membrane"/>
    <property type="evidence" value="ECO:0007669"/>
    <property type="project" value="UniProtKB-SubCell"/>
</dbReference>
<dbReference type="Gene3D" id="2.30.30.40">
    <property type="entry name" value="SH3 Domains"/>
    <property type="match status" value="1"/>
</dbReference>
<feature type="coiled-coil region" evidence="22">
    <location>
        <begin position="415"/>
        <end position="442"/>
    </location>
</feature>
<comment type="function">
    <text evidence="18">Spectrin is the major constituent of the cytoskeletal network underlying the erythrocyte plasma membrane. It associates with band 4.1 and actin to form the cytoskeletal superstructure of the erythrocyte plasma membrane.</text>
</comment>
<evidence type="ECO:0000256" key="21">
    <source>
        <dbReference type="PROSITE-ProRule" id="PRU00192"/>
    </source>
</evidence>
<dbReference type="PRINTS" id="PR01887">
    <property type="entry name" value="SPECTRNALPHA"/>
</dbReference>
<feature type="coiled-coil region" evidence="22">
    <location>
        <begin position="1509"/>
        <end position="1572"/>
    </location>
</feature>
<keyword evidence="11" id="KW-0106">Calcium</keyword>
<keyword evidence="4 21" id="KW-0728">SH3 domain</keyword>
<dbReference type="InterPro" id="IPR002017">
    <property type="entry name" value="Spectrin_repeat"/>
</dbReference>
<feature type="domain" description="EF-hand" evidence="25">
    <location>
        <begin position="2362"/>
        <end position="2397"/>
    </location>
</feature>
<name>A0A5N4CPI1_CAMDR</name>
<dbReference type="PROSITE" id="PS50222">
    <property type="entry name" value="EF_HAND_2"/>
    <property type="match status" value="1"/>
</dbReference>
<keyword evidence="8 23" id="KW-0812">Transmembrane</keyword>
<evidence type="ECO:0000256" key="6">
    <source>
        <dbReference type="ARBA" id="ARBA00022490"/>
    </source>
</evidence>
<keyword evidence="28" id="KW-1185">Reference proteome</keyword>
<dbReference type="SUPFAM" id="SSF50044">
    <property type="entry name" value="SH3-domain"/>
    <property type="match status" value="1"/>
</dbReference>
<reference evidence="27 28" key="1">
    <citation type="journal article" date="2019" name="Mol. Ecol. Resour.">
        <title>Improving Illumina assemblies with Hi-C and long reads: an example with the North African dromedary.</title>
        <authorList>
            <person name="Elbers J.P."/>
            <person name="Rogers M.F."/>
            <person name="Perelman P.L."/>
            <person name="Proskuryakova A.A."/>
            <person name="Serdyukova N.A."/>
            <person name="Johnson W.E."/>
            <person name="Horin P."/>
            <person name="Corander J."/>
            <person name="Murphy D."/>
            <person name="Burger P.A."/>
        </authorList>
    </citation>
    <scope>NUCLEOTIDE SEQUENCE [LARGE SCALE GENOMIC DNA]</scope>
    <source>
        <strain evidence="27">Drom800</strain>
        <tissue evidence="27">Blood</tissue>
    </source>
</reference>
<dbReference type="InterPro" id="IPR014837">
    <property type="entry name" value="EF-hand_Ca_insen"/>
</dbReference>
<dbReference type="SMART" id="SM01184">
    <property type="entry name" value="efhand_Ca_insen"/>
    <property type="match status" value="1"/>
</dbReference>
<dbReference type="SMART" id="SM00150">
    <property type="entry name" value="SPEC"/>
    <property type="match status" value="20"/>
</dbReference>
<dbReference type="Pfam" id="PF00435">
    <property type="entry name" value="Spectrin"/>
    <property type="match status" value="19"/>
</dbReference>
<dbReference type="FunFam" id="1.20.58.60:FF:000020">
    <property type="entry name" value="Spectrin alpha chain, non-erythrocytic 1"/>
    <property type="match status" value="5"/>
</dbReference>
<proteinExistence type="inferred from homology"/>
<dbReference type="GO" id="GO:0051693">
    <property type="term" value="P:actin filament capping"/>
    <property type="evidence" value="ECO:0007669"/>
    <property type="project" value="UniProtKB-KW"/>
</dbReference>
<dbReference type="FunFam" id="1.20.58.60:FF:000272">
    <property type="entry name" value="Spectrin alpha chain, erythrocytic 1"/>
    <property type="match status" value="1"/>
</dbReference>
<feature type="coiled-coil region" evidence="22">
    <location>
        <begin position="1993"/>
        <end position="2020"/>
    </location>
</feature>
<keyword evidence="10" id="KW-0677">Repeat</keyword>
<evidence type="ECO:0000256" key="13">
    <source>
        <dbReference type="ARBA" id="ARBA00022989"/>
    </source>
</evidence>
<feature type="domain" description="SH3" evidence="24">
    <location>
        <begin position="1041"/>
        <end position="1100"/>
    </location>
</feature>
<dbReference type="FunFam" id="1.20.58.60:FF:000017">
    <property type="entry name" value="Spectrin alpha chain, non-erythrocytic 1"/>
    <property type="match status" value="1"/>
</dbReference>
<dbReference type="Gene3D" id="1.20.58.60">
    <property type="match status" value="19"/>
</dbReference>
<dbReference type="PANTHER" id="PTHR11915">
    <property type="entry name" value="SPECTRIN/FILAMIN RELATED CYTOSKELETAL PROTEIN"/>
    <property type="match status" value="1"/>
</dbReference>
<evidence type="ECO:0000313" key="28">
    <source>
        <dbReference type="Proteomes" id="UP000299084"/>
    </source>
</evidence>
<evidence type="ECO:0000259" key="24">
    <source>
        <dbReference type="PROSITE" id="PS50002"/>
    </source>
</evidence>
<feature type="transmembrane region" description="Helical" evidence="23">
    <location>
        <begin position="13"/>
        <end position="32"/>
    </location>
</feature>
<evidence type="ECO:0000256" key="20">
    <source>
        <dbReference type="ARBA" id="ARBA00079793"/>
    </source>
</evidence>